<accession>A0ABS9UR48</accession>
<dbReference type="CDD" id="cd06779">
    <property type="entry name" value="cpPDZ_Deg_HtrA-like"/>
    <property type="match status" value="1"/>
</dbReference>
<dbReference type="Pfam" id="PF13365">
    <property type="entry name" value="Trypsin_2"/>
    <property type="match status" value="1"/>
</dbReference>
<gene>
    <name evidence="4" type="ORF">MM236_13140</name>
</gene>
<dbReference type="Gene3D" id="2.40.10.120">
    <property type="match status" value="1"/>
</dbReference>
<dbReference type="PROSITE" id="PS50106">
    <property type="entry name" value="PDZ"/>
    <property type="match status" value="1"/>
</dbReference>
<dbReference type="SMART" id="SM00228">
    <property type="entry name" value="PDZ"/>
    <property type="match status" value="1"/>
</dbReference>
<feature type="domain" description="PDZ" evidence="3">
    <location>
        <begin position="274"/>
        <end position="340"/>
    </location>
</feature>
<dbReference type="Pfam" id="PF13180">
    <property type="entry name" value="PDZ_2"/>
    <property type="match status" value="1"/>
</dbReference>
<name>A0ABS9UR48_9BACT</name>
<evidence type="ECO:0000313" key="5">
    <source>
        <dbReference type="Proteomes" id="UP001165488"/>
    </source>
</evidence>
<proteinExistence type="predicted"/>
<organism evidence="4 5">
    <name type="scientific">Belliella calami</name>
    <dbReference type="NCBI Taxonomy" id="2923436"/>
    <lineage>
        <taxon>Bacteria</taxon>
        <taxon>Pseudomonadati</taxon>
        <taxon>Bacteroidota</taxon>
        <taxon>Cytophagia</taxon>
        <taxon>Cytophagales</taxon>
        <taxon>Cyclobacteriaceae</taxon>
        <taxon>Belliella</taxon>
    </lineage>
</organism>
<dbReference type="Proteomes" id="UP001165488">
    <property type="component" value="Unassembled WGS sequence"/>
</dbReference>
<protein>
    <submittedName>
        <fullName evidence="4">Trypsin-like peptidase domain-containing protein</fullName>
    </submittedName>
</protein>
<dbReference type="InterPro" id="IPR001478">
    <property type="entry name" value="PDZ"/>
</dbReference>
<dbReference type="InterPro" id="IPR009003">
    <property type="entry name" value="Peptidase_S1_PA"/>
</dbReference>
<evidence type="ECO:0000256" key="1">
    <source>
        <dbReference type="ARBA" id="ARBA00022670"/>
    </source>
</evidence>
<reference evidence="4" key="1">
    <citation type="submission" date="2022-03" db="EMBL/GenBank/DDBJ databases">
        <title>De novo assembled genomes of Belliella spp. (Cyclobacteriaceae) strains.</title>
        <authorList>
            <person name="Szabo A."/>
            <person name="Korponai K."/>
            <person name="Felfoldi T."/>
        </authorList>
    </citation>
    <scope>NUCLEOTIDE SEQUENCE</scope>
    <source>
        <strain evidence="4">DSM 107340</strain>
    </source>
</reference>
<keyword evidence="5" id="KW-1185">Reference proteome</keyword>
<evidence type="ECO:0000259" key="3">
    <source>
        <dbReference type="PROSITE" id="PS50106"/>
    </source>
</evidence>
<keyword evidence="2" id="KW-0378">Hydrolase</keyword>
<dbReference type="PRINTS" id="PR00834">
    <property type="entry name" value="PROTEASES2C"/>
</dbReference>
<dbReference type="SUPFAM" id="SSF50494">
    <property type="entry name" value="Trypsin-like serine proteases"/>
    <property type="match status" value="1"/>
</dbReference>
<dbReference type="Gene3D" id="2.30.42.10">
    <property type="match status" value="1"/>
</dbReference>
<dbReference type="SUPFAM" id="SSF50156">
    <property type="entry name" value="PDZ domain-like"/>
    <property type="match status" value="1"/>
</dbReference>
<evidence type="ECO:0000256" key="2">
    <source>
        <dbReference type="ARBA" id="ARBA00022801"/>
    </source>
</evidence>
<evidence type="ECO:0000313" key="4">
    <source>
        <dbReference type="EMBL" id="MCH7398944.1"/>
    </source>
</evidence>
<dbReference type="PANTHER" id="PTHR43343:SF3">
    <property type="entry name" value="PROTEASE DO-LIKE 8, CHLOROPLASTIC"/>
    <property type="match status" value="1"/>
</dbReference>
<dbReference type="RefSeq" id="WP_241275447.1">
    <property type="nucleotide sequence ID" value="NZ_JAKZGS010000011.1"/>
</dbReference>
<keyword evidence="1" id="KW-0645">Protease</keyword>
<dbReference type="InterPro" id="IPR051201">
    <property type="entry name" value="Chloro_Bact_Ser_Proteases"/>
</dbReference>
<dbReference type="PANTHER" id="PTHR43343">
    <property type="entry name" value="PEPTIDASE S12"/>
    <property type="match status" value="1"/>
</dbReference>
<dbReference type="EMBL" id="JAKZGS010000011">
    <property type="protein sequence ID" value="MCH7398944.1"/>
    <property type="molecule type" value="Genomic_DNA"/>
</dbReference>
<comment type="caution">
    <text evidence="4">The sequence shown here is derived from an EMBL/GenBank/DDBJ whole genome shotgun (WGS) entry which is preliminary data.</text>
</comment>
<dbReference type="InterPro" id="IPR001940">
    <property type="entry name" value="Peptidase_S1C"/>
</dbReference>
<dbReference type="InterPro" id="IPR036034">
    <property type="entry name" value="PDZ_sf"/>
</dbReference>
<sequence length="480" mass="52435">MMKNFKLLVLAFFAGIGGAWVFQEFMATPQVQDNVLPNQESFQRQQVNFDTETSQTNVPNSPVSFIEASEKSTPSVVFIKNFSGTDYKRYGIFDYFFGTGPNQRVSTGSGVILSQDGYIITNNHVIDRAETIEVVHQKRTYQAKLIGTDKNTDIAVLKIEAGNLPAIKQGSSRDLRIGEWVIAVGNPFNLTSTVTAGIVSAKERQINILGGDFPLESFIQTDAPINPGNSGGALVNTKGELVGINTAILSRTGSYTGYGFAVPVDIAMKIANDLIKFREVQKALPGVDVVEITPELAEEMKLNTLDGVIVTNVLRGGAAEKSGIQKNDVITKIEDFNVTGKGSFEEVLSYYYPGDRLNFTFQRKSDMKNAELTLQNLDGGTGVLKREFYSSALLGARLEAINAIEKDRLGVDYGVKIVGLTRGYLRDLGLNNGFVLTQINGDPAINPEKVGAFLEKFNGRLLLEGFASNGQPFMQSYSIR</sequence>